<feature type="domain" description="Periplasmic binding protein/LacI sugar binding" evidence="1">
    <location>
        <begin position="4"/>
        <end position="136"/>
    </location>
</feature>
<evidence type="ECO:0000313" key="3">
    <source>
        <dbReference type="Proteomes" id="UP000612456"/>
    </source>
</evidence>
<name>A0A916ZBV0_9BACL</name>
<accession>A0A916ZBV0</accession>
<dbReference type="EMBL" id="BMHP01000003">
    <property type="protein sequence ID" value="GGD84605.1"/>
    <property type="molecule type" value="Genomic_DNA"/>
</dbReference>
<reference evidence="2" key="2">
    <citation type="submission" date="2020-09" db="EMBL/GenBank/DDBJ databases">
        <authorList>
            <person name="Sun Q."/>
            <person name="Zhou Y."/>
        </authorList>
    </citation>
    <scope>NUCLEOTIDE SEQUENCE</scope>
    <source>
        <strain evidence="2">CGMCC 1.15178</strain>
    </source>
</reference>
<evidence type="ECO:0000259" key="1">
    <source>
        <dbReference type="Pfam" id="PF00532"/>
    </source>
</evidence>
<dbReference type="InterPro" id="IPR028082">
    <property type="entry name" value="Peripla_BP_I"/>
</dbReference>
<dbReference type="GO" id="GO:0003700">
    <property type="term" value="F:DNA-binding transcription factor activity"/>
    <property type="evidence" value="ECO:0007669"/>
    <property type="project" value="TreeGrafter"/>
</dbReference>
<dbReference type="SUPFAM" id="SSF53822">
    <property type="entry name" value="Periplasmic binding protein-like I"/>
    <property type="match status" value="1"/>
</dbReference>
<dbReference type="AlphaFoldDB" id="A0A916ZBV0"/>
<reference evidence="2" key="1">
    <citation type="journal article" date="2014" name="Int. J. Syst. Evol. Microbiol.">
        <title>Complete genome sequence of Corynebacterium casei LMG S-19264T (=DSM 44701T), isolated from a smear-ripened cheese.</title>
        <authorList>
            <consortium name="US DOE Joint Genome Institute (JGI-PGF)"/>
            <person name="Walter F."/>
            <person name="Albersmeier A."/>
            <person name="Kalinowski J."/>
            <person name="Ruckert C."/>
        </authorList>
    </citation>
    <scope>NUCLEOTIDE SEQUENCE</scope>
    <source>
        <strain evidence="2">CGMCC 1.15178</strain>
    </source>
</reference>
<sequence length="155" mass="17374">MQDKQIPFVMIGSSLSHSVFSIHNDNMRDSYMATKYMLDNGYRRILLLTPNVKQDVMYDRIHGYQRAIDEMGLDLSSTHIVYCGDGEAEISAALDKITSDGIAFDSIITMDSIMSLSALKYCQSKGMKVPGEVGFSVLTTLRIWTKSRWQSAACI</sequence>
<dbReference type="PANTHER" id="PTHR30146">
    <property type="entry name" value="LACI-RELATED TRANSCRIPTIONAL REPRESSOR"/>
    <property type="match status" value="1"/>
</dbReference>
<dbReference type="InterPro" id="IPR001761">
    <property type="entry name" value="Peripla_BP/Lac1_sug-bd_dom"/>
</dbReference>
<gene>
    <name evidence="2" type="ORF">GCM10010911_48700</name>
</gene>
<dbReference type="RefSeq" id="WP_268239539.1">
    <property type="nucleotide sequence ID" value="NZ_BMHP01000003.1"/>
</dbReference>
<keyword evidence="3" id="KW-1185">Reference proteome</keyword>
<dbReference type="GO" id="GO:0000976">
    <property type="term" value="F:transcription cis-regulatory region binding"/>
    <property type="evidence" value="ECO:0007669"/>
    <property type="project" value="TreeGrafter"/>
</dbReference>
<evidence type="ECO:0000313" key="2">
    <source>
        <dbReference type="EMBL" id="GGD84605.1"/>
    </source>
</evidence>
<dbReference type="Gene3D" id="3.40.50.2300">
    <property type="match status" value="2"/>
</dbReference>
<comment type="caution">
    <text evidence="2">The sequence shown here is derived from an EMBL/GenBank/DDBJ whole genome shotgun (WGS) entry which is preliminary data.</text>
</comment>
<dbReference type="Proteomes" id="UP000612456">
    <property type="component" value="Unassembled WGS sequence"/>
</dbReference>
<protein>
    <recommendedName>
        <fullName evidence="1">Periplasmic binding protein/LacI sugar binding domain-containing protein</fullName>
    </recommendedName>
</protein>
<dbReference type="PANTHER" id="PTHR30146:SF24">
    <property type="entry name" value="XYLOSE OPERON REGULATORY PROTEIN"/>
    <property type="match status" value="1"/>
</dbReference>
<organism evidence="2 3">
    <name type="scientific">Paenibacillus nasutitermitis</name>
    <dbReference type="NCBI Taxonomy" id="1652958"/>
    <lineage>
        <taxon>Bacteria</taxon>
        <taxon>Bacillati</taxon>
        <taxon>Bacillota</taxon>
        <taxon>Bacilli</taxon>
        <taxon>Bacillales</taxon>
        <taxon>Paenibacillaceae</taxon>
        <taxon>Paenibacillus</taxon>
    </lineage>
</organism>
<proteinExistence type="predicted"/>
<dbReference type="Pfam" id="PF00532">
    <property type="entry name" value="Peripla_BP_1"/>
    <property type="match status" value="1"/>
</dbReference>